<name>A0ABY2QDF6_9SPHN</name>
<proteinExistence type="predicted"/>
<protein>
    <submittedName>
        <fullName evidence="4">Porin family protein</fullName>
    </submittedName>
</protein>
<feature type="domain" description="Outer membrane protein beta-barrel" evidence="3">
    <location>
        <begin position="9"/>
        <end position="214"/>
    </location>
</feature>
<evidence type="ECO:0000313" key="5">
    <source>
        <dbReference type="Proteomes" id="UP000308038"/>
    </source>
</evidence>
<dbReference type="InterPro" id="IPR011250">
    <property type="entry name" value="OMP/PagP_B-barrel"/>
</dbReference>
<feature type="non-terminal residue" evidence="4">
    <location>
        <position position="232"/>
    </location>
</feature>
<gene>
    <name evidence="4" type="ORF">E5988_16360</name>
</gene>
<sequence>MRKLAVVLAFASTALASPALARDNAWYVGAEFGGMIVEDIEYDITAATSGTGTVDSKYGYDVGGVTGYDFGSFRLEAEVAYKSAVVDGYSSTVGTPVLGAAGPGIAAPGTYDYAGGRSSALSFMVNGLLDFGDDDSIQGFIGGGVGVARVKSRIALNQRGSFLDDSDTVFAWQGIAGVRAPLTDNLDATLKYRFFNASNVKLVDVANRGFDGRFRSHSILGGLTYNLSLIHI</sequence>
<evidence type="ECO:0000313" key="4">
    <source>
        <dbReference type="EMBL" id="THG36997.1"/>
    </source>
</evidence>
<dbReference type="RefSeq" id="WP_136452392.1">
    <property type="nucleotide sequence ID" value="NZ_SSTI01000024.1"/>
</dbReference>
<accession>A0ABY2QDF6</accession>
<reference evidence="4 5" key="1">
    <citation type="submission" date="2019-04" db="EMBL/GenBank/DDBJ databases">
        <title>Microbes associate with the intestines of laboratory mice.</title>
        <authorList>
            <person name="Navarre W."/>
            <person name="Wong E."/>
            <person name="Huang K.C."/>
            <person name="Tropini C."/>
            <person name="Ng K."/>
            <person name="Yu B."/>
        </authorList>
    </citation>
    <scope>NUCLEOTIDE SEQUENCE [LARGE SCALE GENOMIC DNA]</scope>
    <source>
        <strain evidence="4 5">NM83_B4-11</strain>
    </source>
</reference>
<feature type="signal peptide" evidence="2">
    <location>
        <begin position="1"/>
        <end position="21"/>
    </location>
</feature>
<evidence type="ECO:0000256" key="1">
    <source>
        <dbReference type="ARBA" id="ARBA00022729"/>
    </source>
</evidence>
<comment type="caution">
    <text evidence="4">The sequence shown here is derived from an EMBL/GenBank/DDBJ whole genome shotgun (WGS) entry which is preliminary data.</text>
</comment>
<feature type="chain" id="PRO_5047193180" evidence="2">
    <location>
        <begin position="22"/>
        <end position="232"/>
    </location>
</feature>
<dbReference type="Proteomes" id="UP000308038">
    <property type="component" value="Unassembled WGS sequence"/>
</dbReference>
<organism evidence="4 5">
    <name type="scientific">Sphingomonas olei</name>
    <dbReference type="NCBI Taxonomy" id="1886787"/>
    <lineage>
        <taxon>Bacteria</taxon>
        <taxon>Pseudomonadati</taxon>
        <taxon>Pseudomonadota</taxon>
        <taxon>Alphaproteobacteria</taxon>
        <taxon>Sphingomonadales</taxon>
        <taxon>Sphingomonadaceae</taxon>
        <taxon>Sphingomonas</taxon>
    </lineage>
</organism>
<keyword evidence="5" id="KW-1185">Reference proteome</keyword>
<dbReference type="InterPro" id="IPR027385">
    <property type="entry name" value="Beta-barrel_OMP"/>
</dbReference>
<dbReference type="EMBL" id="SSTI01000024">
    <property type="protein sequence ID" value="THG36997.1"/>
    <property type="molecule type" value="Genomic_DNA"/>
</dbReference>
<keyword evidence="1 2" id="KW-0732">Signal</keyword>
<evidence type="ECO:0000259" key="3">
    <source>
        <dbReference type="Pfam" id="PF13505"/>
    </source>
</evidence>
<dbReference type="Pfam" id="PF13505">
    <property type="entry name" value="OMP_b-brl"/>
    <property type="match status" value="1"/>
</dbReference>
<evidence type="ECO:0000256" key="2">
    <source>
        <dbReference type="SAM" id="SignalP"/>
    </source>
</evidence>
<dbReference type="SUPFAM" id="SSF56925">
    <property type="entry name" value="OMPA-like"/>
    <property type="match status" value="1"/>
</dbReference>
<dbReference type="Gene3D" id="2.40.160.20">
    <property type="match status" value="1"/>
</dbReference>